<dbReference type="eggNOG" id="COG3832">
    <property type="taxonomic scope" value="Bacteria"/>
</dbReference>
<keyword evidence="2" id="KW-1185">Reference proteome</keyword>
<dbReference type="InterPro" id="IPR017517">
    <property type="entry name" value="Maleyloyr_isom"/>
</dbReference>
<dbReference type="InterPro" id="IPR034660">
    <property type="entry name" value="DinB/YfiT-like"/>
</dbReference>
<dbReference type="OrthoDB" id="8755073at2"/>
<evidence type="ECO:0000313" key="1">
    <source>
        <dbReference type="EMBL" id="KDE99632.1"/>
    </source>
</evidence>
<dbReference type="SUPFAM" id="SSF109854">
    <property type="entry name" value="DinB/YfiT-like putative metalloenzymes"/>
    <property type="match status" value="1"/>
</dbReference>
<dbReference type="AlphaFoldDB" id="A0A064CLE8"/>
<comment type="caution">
    <text evidence="1">The sequence shown here is derived from an EMBL/GenBank/DDBJ whole genome shotgun (WGS) entry which is preliminary data.</text>
</comment>
<accession>A0A064CLE8</accession>
<sequence>MADELTSGPEAPPTDELASAEASLQVLQQVMHGIASDDVNKQTPCREFDVAGLTDHLLNSITLLGGAAGAQFPDRNPGDSIERQVIAAARPALDAWRRRGLDGTVPFGESEAPARFMAGILSVEFLIHAWDYASAIGRPIHAPDSLTEYVSGLAHRIITPEGRVRAGFDDPVEVAQHASALDRLVAFTGRAPVSG</sequence>
<reference evidence="1" key="1">
    <citation type="submission" date="2014-05" db="EMBL/GenBank/DDBJ databases">
        <title>Genome sequence of Mycobacterium aromaticivorans strain JS19b1T (= DSM 45407T).</title>
        <authorList>
            <person name="Kwak Y."/>
            <person name="Park G.-S."/>
            <person name="Li Q.X."/>
            <person name="Lee S.-E."/>
            <person name="Shin J.-H."/>
        </authorList>
    </citation>
    <scope>NUCLEOTIDE SEQUENCE [LARGE SCALE GENOMIC DNA]</scope>
    <source>
        <strain evidence="1">JS19b1</strain>
    </source>
</reference>
<organism evidence="1 2">
    <name type="scientific">Mycolicibacterium aromaticivorans JS19b1 = JCM 16368</name>
    <dbReference type="NCBI Taxonomy" id="1440774"/>
    <lineage>
        <taxon>Bacteria</taxon>
        <taxon>Bacillati</taxon>
        <taxon>Actinomycetota</taxon>
        <taxon>Actinomycetes</taxon>
        <taxon>Mycobacteriales</taxon>
        <taxon>Mycobacteriaceae</taxon>
        <taxon>Mycolicibacterium</taxon>
    </lineage>
</organism>
<name>A0A064CLE8_9MYCO</name>
<gene>
    <name evidence="1" type="ORF">Y900_011960</name>
</gene>
<dbReference type="EMBL" id="JALN02000001">
    <property type="protein sequence ID" value="KDE99632.1"/>
    <property type="molecule type" value="Genomic_DNA"/>
</dbReference>
<dbReference type="STRING" id="1440774.Y900_011960"/>
<protein>
    <submittedName>
        <fullName evidence="1">Uncharacterized protein</fullName>
    </submittedName>
</protein>
<dbReference type="RefSeq" id="WP_036341970.1">
    <property type="nucleotide sequence ID" value="NZ_JALN02000001.1"/>
</dbReference>
<evidence type="ECO:0000313" key="2">
    <source>
        <dbReference type="Proteomes" id="UP000022835"/>
    </source>
</evidence>
<dbReference type="InterPro" id="IPR017520">
    <property type="entry name" value="CHP03086"/>
</dbReference>
<proteinExistence type="predicted"/>
<dbReference type="Proteomes" id="UP000022835">
    <property type="component" value="Unassembled WGS sequence"/>
</dbReference>
<dbReference type="NCBIfam" id="TIGR03086">
    <property type="entry name" value="TIGR03086 family metal-binding protein"/>
    <property type="match status" value="1"/>
</dbReference>
<dbReference type="NCBIfam" id="TIGR03083">
    <property type="entry name" value="maleylpyruvate isomerase family mycothiol-dependent enzyme"/>
    <property type="match status" value="1"/>
</dbReference>